<gene>
    <name evidence="2" type="ORF">MmTuc01_1703</name>
</gene>
<dbReference type="BioCyc" id="MMAZ1236903:G139K-1624-MONOMER"/>
<keyword evidence="1" id="KW-0472">Membrane</keyword>
<feature type="transmembrane region" description="Helical" evidence="1">
    <location>
        <begin position="13"/>
        <end position="43"/>
    </location>
</feature>
<name>M1Q439_METMZ</name>
<evidence type="ECO:0000313" key="3">
    <source>
        <dbReference type="Proteomes" id="UP000011718"/>
    </source>
</evidence>
<dbReference type="KEGG" id="mmaz:MmTuc01_1703"/>
<protein>
    <submittedName>
        <fullName evidence="2">Uncharacterized protein</fullName>
    </submittedName>
</protein>
<organism evidence="2 3">
    <name type="scientific">Methanosarcina mazei Tuc01</name>
    <dbReference type="NCBI Taxonomy" id="1236903"/>
    <lineage>
        <taxon>Archaea</taxon>
        <taxon>Methanobacteriati</taxon>
        <taxon>Methanobacteriota</taxon>
        <taxon>Stenosarchaea group</taxon>
        <taxon>Methanomicrobia</taxon>
        <taxon>Methanosarcinales</taxon>
        <taxon>Methanosarcinaceae</taxon>
        <taxon>Methanosarcina</taxon>
    </lineage>
</organism>
<proteinExistence type="predicted"/>
<keyword evidence="1" id="KW-0812">Transmembrane</keyword>
<sequence>MCILYYHFGLFKLYSFLIFVSLFVLFSSYLLFPFFSSLSLLFLF</sequence>
<accession>M1Q439</accession>
<reference evidence="2 3" key="1">
    <citation type="journal article" date="2013" name="Genome Announc.">
        <title>Complete Genome of a Methanosarcina mazei Strain Isolated from Sediment Samples from an Amazonian Flooded Area.</title>
        <authorList>
            <person name="Assis das Gracas D."/>
            <person name="Thiago Juca Ramos R."/>
            <person name="Vieira Araujo A.C."/>
            <person name="Zahlouth R."/>
            <person name="Ribeiro Carneiro A."/>
            <person name="Souza Lopes T."/>
            <person name="Azevedo Barauna R."/>
            <person name="Azevedo V."/>
            <person name="Cruz Schneider M.P."/>
            <person name="Pellizari V.H."/>
            <person name="Silva A."/>
        </authorList>
    </citation>
    <scope>NUCLEOTIDE SEQUENCE [LARGE SCALE GENOMIC DNA]</scope>
    <source>
        <strain evidence="2 3">Tuc01</strain>
    </source>
</reference>
<dbReference type="Proteomes" id="UP000011718">
    <property type="component" value="Chromosome"/>
</dbReference>
<dbReference type="HOGENOM" id="CLU_3210768_0_0_2"/>
<evidence type="ECO:0000313" key="2">
    <source>
        <dbReference type="EMBL" id="AGF97055.1"/>
    </source>
</evidence>
<dbReference type="EMBL" id="CP004144">
    <property type="protein sequence ID" value="AGF97055.1"/>
    <property type="molecule type" value="Genomic_DNA"/>
</dbReference>
<keyword evidence="1" id="KW-1133">Transmembrane helix</keyword>
<evidence type="ECO:0000256" key="1">
    <source>
        <dbReference type="SAM" id="Phobius"/>
    </source>
</evidence>
<dbReference type="AlphaFoldDB" id="M1Q439"/>